<accession>A0A0P8YUL7</accession>
<keyword evidence="2" id="KW-0378">Hydrolase</keyword>
<dbReference type="Gene3D" id="3.40.50.12090">
    <property type="match status" value="2"/>
</dbReference>
<dbReference type="Pfam" id="PF04122">
    <property type="entry name" value="CW_binding_2"/>
    <property type="match status" value="3"/>
</dbReference>
<dbReference type="Proteomes" id="UP000050326">
    <property type="component" value="Unassembled WGS sequence"/>
</dbReference>
<protein>
    <submittedName>
        <fullName evidence="2">N-acetylmuramoyl-L-alanine amidase LytC</fullName>
        <ecNumber evidence="2">3.5.1.28</ecNumber>
    </submittedName>
</protein>
<dbReference type="OrthoDB" id="3268660at2"/>
<dbReference type="EC" id="3.5.1.28" evidence="2"/>
<dbReference type="GO" id="GO:0008745">
    <property type="term" value="F:N-acetylmuramoyl-L-alanine amidase activity"/>
    <property type="evidence" value="ECO:0007669"/>
    <property type="project" value="UniProtKB-EC"/>
</dbReference>
<keyword evidence="1" id="KW-0732">Signal</keyword>
<reference evidence="2 3" key="1">
    <citation type="submission" date="2015-09" db="EMBL/GenBank/DDBJ databases">
        <title>Genome sequence of Oxobacter pfennigii DSM 3222.</title>
        <authorList>
            <person name="Poehlein A."/>
            <person name="Bengelsdorf F.R."/>
            <person name="Schiel-Bengelsdorf B."/>
            <person name="Duerre P."/>
            <person name="Daniel R."/>
        </authorList>
    </citation>
    <scope>NUCLEOTIDE SEQUENCE [LARGE SCALE GENOMIC DNA]</scope>
    <source>
        <strain evidence="2 3">DSM 3222</strain>
    </source>
</reference>
<dbReference type="STRING" id="36849.OXPF_28340"/>
<organism evidence="2 3">
    <name type="scientific">Oxobacter pfennigii</name>
    <dbReference type="NCBI Taxonomy" id="36849"/>
    <lineage>
        <taxon>Bacteria</taxon>
        <taxon>Bacillati</taxon>
        <taxon>Bacillota</taxon>
        <taxon>Clostridia</taxon>
        <taxon>Eubacteriales</taxon>
        <taxon>Clostridiaceae</taxon>
        <taxon>Oxobacter</taxon>
    </lineage>
</organism>
<evidence type="ECO:0000313" key="3">
    <source>
        <dbReference type="Proteomes" id="UP000050326"/>
    </source>
</evidence>
<comment type="caution">
    <text evidence="2">The sequence shown here is derived from an EMBL/GenBank/DDBJ whole genome shotgun (WGS) entry which is preliminary data.</text>
</comment>
<gene>
    <name evidence="2" type="primary">lytC_13</name>
    <name evidence="2" type="ORF">OXPF_28340</name>
</gene>
<dbReference type="RefSeq" id="WP_054875841.1">
    <property type="nucleotide sequence ID" value="NZ_LKET01000039.1"/>
</dbReference>
<dbReference type="PANTHER" id="PTHR30032">
    <property type="entry name" value="N-ACETYLMURAMOYL-L-ALANINE AMIDASE-RELATED"/>
    <property type="match status" value="1"/>
</dbReference>
<feature type="signal peptide" evidence="1">
    <location>
        <begin position="1"/>
        <end position="27"/>
    </location>
</feature>
<keyword evidence="3" id="KW-1185">Reference proteome</keyword>
<dbReference type="PATRIC" id="fig|36849.3.peg.2996"/>
<dbReference type="PROSITE" id="PS51257">
    <property type="entry name" value="PROKAR_LIPOPROTEIN"/>
    <property type="match status" value="1"/>
</dbReference>
<dbReference type="EMBL" id="LKET01000039">
    <property type="protein sequence ID" value="KPU43393.1"/>
    <property type="molecule type" value="Genomic_DNA"/>
</dbReference>
<name>A0A0P8YUL7_9CLOT</name>
<feature type="chain" id="PRO_5006154616" evidence="1">
    <location>
        <begin position="28"/>
        <end position="597"/>
    </location>
</feature>
<evidence type="ECO:0000256" key="1">
    <source>
        <dbReference type="SAM" id="SignalP"/>
    </source>
</evidence>
<dbReference type="InterPro" id="IPR051922">
    <property type="entry name" value="Bact_Sporulation_Assoc"/>
</dbReference>
<proteinExistence type="predicted"/>
<dbReference type="PANTHER" id="PTHR30032:SF8">
    <property type="entry name" value="GERMINATION-SPECIFIC N-ACETYLMURAMOYL-L-ALANINE AMIDASE"/>
    <property type="match status" value="1"/>
</dbReference>
<evidence type="ECO:0000313" key="2">
    <source>
        <dbReference type="EMBL" id="KPU43393.1"/>
    </source>
</evidence>
<dbReference type="AlphaFoldDB" id="A0A0P8YUL7"/>
<dbReference type="InterPro" id="IPR007253">
    <property type="entry name" value="Cell_wall-bd_2"/>
</dbReference>
<sequence length="597" mass="66003">MSKARSILSIMIIACACILFTSVKAYAWTQIDRLAGEDRYSTAIEVSKYGWKADSTEYAIIATGEDYADALCAAPLAHKLNAPILLNAKNSLDSRVSYELKRLGVKKVYIIGDREAIWENVKDAVTALGISCTRISGSNKYETQLEIAKTLGDSSEIVIASESSFADVLSIAPIAAKKGMPVILTSGDVLPKSVVEYIRNTGVKNTYIIGGPDKISSEVAFQVPNPKRIFGQDRYETNVEILKEFSNILNFSVTYIATGNNFPDALAGSAIAPVSSSPIILVDKEPGVVTKNYVALKMQSIDRIKVLGGEGAVATSTLNELVNVVSSDKYNDFSLRYNADFKVKVHKNVNWVPANVLGKPQFTKEQLSYLIEDPDILKTNLNTLYDVIQYIRYADFKGAYDVAYIDDKGNMWEHYKPGFNTLVANKGGYGSMANLGVYLLSGDYEEVGVLQYFQEDGTGYAQNYVKHNGKYYIFTLTHYRNDFRYSAVESGNLEDYHASDYIAGNIHEADSLNDYVAYCRQGFKNPPELFASYSLENVLPASTKKINGTTFISFPIAKKDAVSILYDVPNDGITFDFIEGPSQYPSWASTNTMLVYK</sequence>